<organism evidence="2 3">
    <name type="scientific">Neurospora intermedia</name>
    <dbReference type="NCBI Taxonomy" id="5142"/>
    <lineage>
        <taxon>Eukaryota</taxon>
        <taxon>Fungi</taxon>
        <taxon>Dikarya</taxon>
        <taxon>Ascomycota</taxon>
        <taxon>Pezizomycotina</taxon>
        <taxon>Sordariomycetes</taxon>
        <taxon>Sordariomycetidae</taxon>
        <taxon>Sordariales</taxon>
        <taxon>Sordariaceae</taxon>
        <taxon>Neurospora</taxon>
    </lineage>
</organism>
<feature type="compositionally biased region" description="Low complexity" evidence="1">
    <location>
        <begin position="69"/>
        <end position="80"/>
    </location>
</feature>
<feature type="region of interest" description="Disordered" evidence="1">
    <location>
        <begin position="66"/>
        <end position="92"/>
    </location>
</feature>
<feature type="compositionally biased region" description="Low complexity" evidence="1">
    <location>
        <begin position="12"/>
        <end position="29"/>
    </location>
</feature>
<reference evidence="2 3" key="1">
    <citation type="submission" date="2023-09" db="EMBL/GenBank/DDBJ databases">
        <title>Multi-omics analysis of a traditional fermented food reveals byproduct-associated fungal strains for waste-to-food upcycling.</title>
        <authorList>
            <consortium name="Lawrence Berkeley National Laboratory"/>
            <person name="Rekdal V.M."/>
            <person name="Villalobos-Escobedo J.M."/>
            <person name="Rodriguez-Valeron N."/>
            <person name="Garcia M.O."/>
            <person name="Vasquez D.P."/>
            <person name="Damayanti I."/>
            <person name="Sorensen P.M."/>
            <person name="Baidoo E.E."/>
            <person name="De Carvalho A.C."/>
            <person name="Riley R."/>
            <person name="Lipzen A."/>
            <person name="He G."/>
            <person name="Yan M."/>
            <person name="Haridas S."/>
            <person name="Daum C."/>
            <person name="Yoshinaga Y."/>
            <person name="Ng V."/>
            <person name="Grigoriev I.V."/>
            <person name="Munk R."/>
            <person name="Nuraida L."/>
            <person name="Wijaya C.H."/>
            <person name="Morales P.-C."/>
            <person name="Keasling J.D."/>
        </authorList>
    </citation>
    <scope>NUCLEOTIDE SEQUENCE [LARGE SCALE GENOMIC DNA]</scope>
    <source>
        <strain evidence="2 3">FGSC 2613</strain>
    </source>
</reference>
<proteinExistence type="predicted"/>
<evidence type="ECO:0000313" key="2">
    <source>
        <dbReference type="EMBL" id="KAL0471914.1"/>
    </source>
</evidence>
<sequence length="92" mass="9201">MSDKPSTKADMSSGSGTNTGPSTGAAAASDTRDKPVATKPAQTCDCGHTGSCTCTPGDCACENCPNLPSSSSTNKSKAAAPGIEDEEEWMVV</sequence>
<accession>A0ABR3DGV7</accession>
<feature type="region of interest" description="Disordered" evidence="1">
    <location>
        <begin position="1"/>
        <end position="43"/>
    </location>
</feature>
<name>A0ABR3DGV7_NEUIN</name>
<dbReference type="Proteomes" id="UP001451303">
    <property type="component" value="Unassembled WGS sequence"/>
</dbReference>
<evidence type="ECO:0000256" key="1">
    <source>
        <dbReference type="SAM" id="MobiDB-lite"/>
    </source>
</evidence>
<evidence type="ECO:0000313" key="3">
    <source>
        <dbReference type="Proteomes" id="UP001451303"/>
    </source>
</evidence>
<evidence type="ECO:0008006" key="4">
    <source>
        <dbReference type="Google" id="ProtNLM"/>
    </source>
</evidence>
<feature type="compositionally biased region" description="Acidic residues" evidence="1">
    <location>
        <begin position="83"/>
        <end position="92"/>
    </location>
</feature>
<keyword evidence="3" id="KW-1185">Reference proteome</keyword>
<comment type="caution">
    <text evidence="2">The sequence shown here is derived from an EMBL/GenBank/DDBJ whole genome shotgun (WGS) entry which is preliminary data.</text>
</comment>
<protein>
    <recommendedName>
        <fullName evidence="4">Metallothionein</fullName>
    </recommendedName>
</protein>
<dbReference type="EMBL" id="JAVLET010000003">
    <property type="protein sequence ID" value="KAL0471914.1"/>
    <property type="molecule type" value="Genomic_DNA"/>
</dbReference>
<gene>
    <name evidence="2" type="ORF">QR685DRAFT_552436</name>
</gene>